<feature type="compositionally biased region" description="Basic and acidic residues" evidence="1">
    <location>
        <begin position="31"/>
        <end position="43"/>
    </location>
</feature>
<reference evidence="3 4" key="1">
    <citation type="journal article" date="2022" name="G3 (Bethesda)">
        <title>Whole-genome sequence and methylome profiling of the almond [Prunus dulcis (Mill.) D.A. Webb] cultivar 'Nonpareil'.</title>
        <authorList>
            <person name="D'Amico-Willman K.M."/>
            <person name="Ouma W.Z."/>
            <person name="Meulia T."/>
            <person name="Sideli G.M."/>
            <person name="Gradziel T.M."/>
            <person name="Fresnedo-Ramirez J."/>
        </authorList>
    </citation>
    <scope>NUCLEOTIDE SEQUENCE [LARGE SCALE GENOMIC DNA]</scope>
    <source>
        <strain evidence="3">Clone GOH B32 T37-40</strain>
    </source>
</reference>
<keyword evidence="4" id="KW-1185">Reference proteome</keyword>
<feature type="region of interest" description="Disordered" evidence="1">
    <location>
        <begin position="31"/>
        <end position="50"/>
    </location>
</feature>
<dbReference type="AlphaFoldDB" id="A0AAD4YLR4"/>
<feature type="compositionally biased region" description="Basic and acidic residues" evidence="1">
    <location>
        <begin position="9"/>
        <end position="20"/>
    </location>
</feature>
<name>A0AAD4YLR4_PRUDU</name>
<dbReference type="Proteomes" id="UP001054821">
    <property type="component" value="Chromosome 8"/>
</dbReference>
<sequence length="340" mass="38567">MQANGSLQAHERRLNEKSEIGIEEALKAQINLKKEKNDSKNEESSYEASSNKYGHYKSECNYQRFENKGHHAKVAKDDKGNEGTFLLAYNAVSDDEKNKWLLDTGCSNHMCGHKDLFSDLNEYMLSVIIFGDQMKILAKGKGRITIKLRDGLFNSISDAYYVPGLRHNFLRLVQLSEKGYDIWLLNGVCTINDDSHGLIAKIEKVIISKDVTFDEQGTWSLNESIPATYFPAADNYYFGDEQHLNEPEIQPLMAQSPAVQVPQEVESRRPPRPNCLGNLPTAFSEWNPFDLVIDEADWWMTGTLGRHYHLHLPFEKPEESIGGAISCSSTLDFPSIKWEA</sequence>
<evidence type="ECO:0000313" key="3">
    <source>
        <dbReference type="EMBL" id="KAI5313735.1"/>
    </source>
</evidence>
<evidence type="ECO:0000256" key="1">
    <source>
        <dbReference type="SAM" id="MobiDB-lite"/>
    </source>
</evidence>
<comment type="caution">
    <text evidence="3">The sequence shown here is derived from an EMBL/GenBank/DDBJ whole genome shotgun (WGS) entry which is preliminary data.</text>
</comment>
<evidence type="ECO:0000259" key="2">
    <source>
        <dbReference type="Pfam" id="PF22936"/>
    </source>
</evidence>
<protein>
    <recommendedName>
        <fullName evidence="2">Retrovirus-related Pol polyprotein from transposon TNT 1-94-like beta-barrel domain-containing protein</fullName>
    </recommendedName>
</protein>
<proteinExistence type="predicted"/>
<organism evidence="3 4">
    <name type="scientific">Prunus dulcis</name>
    <name type="common">Almond</name>
    <name type="synonym">Amygdalus dulcis</name>
    <dbReference type="NCBI Taxonomy" id="3755"/>
    <lineage>
        <taxon>Eukaryota</taxon>
        <taxon>Viridiplantae</taxon>
        <taxon>Streptophyta</taxon>
        <taxon>Embryophyta</taxon>
        <taxon>Tracheophyta</taxon>
        <taxon>Spermatophyta</taxon>
        <taxon>Magnoliopsida</taxon>
        <taxon>eudicotyledons</taxon>
        <taxon>Gunneridae</taxon>
        <taxon>Pentapetalae</taxon>
        <taxon>rosids</taxon>
        <taxon>fabids</taxon>
        <taxon>Rosales</taxon>
        <taxon>Rosaceae</taxon>
        <taxon>Amygdaloideae</taxon>
        <taxon>Amygdaleae</taxon>
        <taxon>Prunus</taxon>
    </lineage>
</organism>
<feature type="region of interest" description="Disordered" evidence="1">
    <location>
        <begin position="1"/>
        <end position="20"/>
    </location>
</feature>
<accession>A0AAD4YLR4</accession>
<dbReference type="Pfam" id="PF22936">
    <property type="entry name" value="Pol_BBD"/>
    <property type="match status" value="1"/>
</dbReference>
<feature type="domain" description="Retrovirus-related Pol polyprotein from transposon TNT 1-94-like beta-barrel" evidence="2">
    <location>
        <begin position="100"/>
        <end position="180"/>
    </location>
</feature>
<dbReference type="InterPro" id="IPR054722">
    <property type="entry name" value="PolX-like_BBD"/>
</dbReference>
<evidence type="ECO:0000313" key="4">
    <source>
        <dbReference type="Proteomes" id="UP001054821"/>
    </source>
</evidence>
<dbReference type="EMBL" id="JAJFAZ020000008">
    <property type="protein sequence ID" value="KAI5313735.1"/>
    <property type="molecule type" value="Genomic_DNA"/>
</dbReference>
<gene>
    <name evidence="3" type="ORF">L3X38_042911</name>
</gene>